<keyword evidence="3" id="KW-1185">Reference proteome</keyword>
<reference evidence="2 3" key="1">
    <citation type="submission" date="2018-05" db="EMBL/GenBank/DDBJ databases">
        <title>Abyssibacter profundi OUC007T gen. nov., sp. nov, a marine bacterium isolated from seawater of the Mariana Trench.</title>
        <authorList>
            <person name="Zhou S."/>
        </authorList>
    </citation>
    <scope>NUCLEOTIDE SEQUENCE [LARGE SCALE GENOMIC DNA]</scope>
    <source>
        <strain evidence="2 3">OUC007</strain>
    </source>
</reference>
<organism evidence="2 3">
    <name type="scientific">Abyssibacter profundi</name>
    <dbReference type="NCBI Taxonomy" id="2182787"/>
    <lineage>
        <taxon>Bacteria</taxon>
        <taxon>Pseudomonadati</taxon>
        <taxon>Pseudomonadota</taxon>
        <taxon>Gammaproteobacteria</taxon>
        <taxon>Chromatiales</taxon>
        <taxon>Oceanococcaceae</taxon>
        <taxon>Abyssibacter</taxon>
    </lineage>
</organism>
<dbReference type="InterPro" id="IPR013830">
    <property type="entry name" value="SGNH_hydro"/>
</dbReference>
<dbReference type="PANTHER" id="PTHR30383">
    <property type="entry name" value="THIOESTERASE 1/PROTEASE 1/LYSOPHOSPHOLIPASE L1"/>
    <property type="match status" value="1"/>
</dbReference>
<evidence type="ECO:0000259" key="1">
    <source>
        <dbReference type="Pfam" id="PF13472"/>
    </source>
</evidence>
<name>A0A363UKZ4_9GAMM</name>
<proteinExistence type="predicted"/>
<evidence type="ECO:0000313" key="3">
    <source>
        <dbReference type="Proteomes" id="UP000251800"/>
    </source>
</evidence>
<comment type="caution">
    <text evidence="2">The sequence shown here is derived from an EMBL/GenBank/DDBJ whole genome shotgun (WGS) entry which is preliminary data.</text>
</comment>
<dbReference type="CDD" id="cd01822">
    <property type="entry name" value="Lysophospholipase_L1_like"/>
    <property type="match status" value="1"/>
</dbReference>
<dbReference type="GO" id="GO:0004622">
    <property type="term" value="F:phosphatidylcholine lysophospholipase activity"/>
    <property type="evidence" value="ECO:0007669"/>
    <property type="project" value="TreeGrafter"/>
</dbReference>
<dbReference type="EMBL" id="QEQK01000007">
    <property type="protein sequence ID" value="PWN56099.1"/>
    <property type="molecule type" value="Genomic_DNA"/>
</dbReference>
<sequence>MEWSQGKAWSVWVWMLLVVLLTGCGGRSQPTLPWLGEDAVILAFGDSLTYGTGAKRDQSYPAVLERLAQRTVVNAGVPGETTAEGRERLPDVLEAVDPDLVLLCLGGNDMLRKGSLQTMRSHLAAMIEEIQARGLPLVLIAVPEPALIGLDAPPQYESLADEYDLVLVDDVMADVLSQSGLRSDRIHPNAAGYRQIAEQIAAQLEQAGAW</sequence>
<dbReference type="OrthoDB" id="9786188at2"/>
<evidence type="ECO:0000313" key="2">
    <source>
        <dbReference type="EMBL" id="PWN56099.1"/>
    </source>
</evidence>
<dbReference type="AlphaFoldDB" id="A0A363UKZ4"/>
<dbReference type="SUPFAM" id="SSF52266">
    <property type="entry name" value="SGNH hydrolase"/>
    <property type="match status" value="1"/>
</dbReference>
<gene>
    <name evidence="2" type="ORF">DEH80_09835</name>
</gene>
<dbReference type="PANTHER" id="PTHR30383:SF5">
    <property type="entry name" value="SGNH HYDROLASE-TYPE ESTERASE DOMAIN-CONTAINING PROTEIN"/>
    <property type="match status" value="1"/>
</dbReference>
<dbReference type="PROSITE" id="PS51257">
    <property type="entry name" value="PROKAR_LIPOPROTEIN"/>
    <property type="match status" value="1"/>
</dbReference>
<dbReference type="Gene3D" id="3.40.50.1110">
    <property type="entry name" value="SGNH hydrolase"/>
    <property type="match status" value="1"/>
</dbReference>
<protein>
    <submittedName>
        <fullName evidence="2">Arylesterase</fullName>
    </submittedName>
</protein>
<dbReference type="Proteomes" id="UP000251800">
    <property type="component" value="Unassembled WGS sequence"/>
</dbReference>
<feature type="domain" description="SGNH hydrolase-type esterase" evidence="1">
    <location>
        <begin position="43"/>
        <end position="194"/>
    </location>
</feature>
<dbReference type="InterPro" id="IPR051532">
    <property type="entry name" value="Ester_Hydrolysis_Enzymes"/>
</dbReference>
<dbReference type="InterPro" id="IPR036514">
    <property type="entry name" value="SGNH_hydro_sf"/>
</dbReference>
<dbReference type="Pfam" id="PF13472">
    <property type="entry name" value="Lipase_GDSL_2"/>
    <property type="match status" value="1"/>
</dbReference>
<dbReference type="RefSeq" id="WP_109720315.1">
    <property type="nucleotide sequence ID" value="NZ_QEQK01000007.1"/>
</dbReference>
<accession>A0A363UKZ4</accession>